<feature type="transmembrane region" description="Helical" evidence="9">
    <location>
        <begin position="221"/>
        <end position="251"/>
    </location>
</feature>
<feature type="transmembrane region" description="Helical" evidence="9">
    <location>
        <begin position="314"/>
        <end position="333"/>
    </location>
</feature>
<feature type="transmembrane region" description="Helical" evidence="9">
    <location>
        <begin position="195"/>
        <end position="215"/>
    </location>
</feature>
<accession>A0AB36D382</accession>
<feature type="transmembrane region" description="Helical" evidence="9">
    <location>
        <begin position="353"/>
        <end position="380"/>
    </location>
</feature>
<evidence type="ECO:0000256" key="8">
    <source>
        <dbReference type="ARBA" id="ARBA00023136"/>
    </source>
</evidence>
<evidence type="ECO:0000256" key="3">
    <source>
        <dbReference type="ARBA" id="ARBA00022475"/>
    </source>
</evidence>
<evidence type="ECO:0000256" key="4">
    <source>
        <dbReference type="ARBA" id="ARBA00022519"/>
    </source>
</evidence>
<keyword evidence="4" id="KW-0997">Cell inner membrane</keyword>
<protein>
    <submittedName>
        <fullName evidence="10">Cation:dicarboxylase symporter family transporter</fullName>
    </submittedName>
</protein>
<dbReference type="InterPro" id="IPR001991">
    <property type="entry name" value="Na-dicarboxylate_symporter"/>
</dbReference>
<comment type="caution">
    <text evidence="10">The sequence shown here is derived from an EMBL/GenBank/DDBJ whole genome shotgun (WGS) entry which is preliminary data.</text>
</comment>
<dbReference type="PRINTS" id="PR00173">
    <property type="entry name" value="EDTRNSPORT"/>
</dbReference>
<dbReference type="Pfam" id="PF00375">
    <property type="entry name" value="SDF"/>
    <property type="match status" value="1"/>
</dbReference>
<evidence type="ECO:0000256" key="1">
    <source>
        <dbReference type="ARBA" id="ARBA00004651"/>
    </source>
</evidence>
<keyword evidence="7 9" id="KW-1133">Transmembrane helix</keyword>
<dbReference type="GO" id="GO:0005886">
    <property type="term" value="C:plasma membrane"/>
    <property type="evidence" value="ECO:0007669"/>
    <property type="project" value="UniProtKB-SubCell"/>
</dbReference>
<gene>
    <name evidence="10" type="ORF">HBO26_25290</name>
</gene>
<dbReference type="GO" id="GO:0015138">
    <property type="term" value="F:fumarate transmembrane transporter activity"/>
    <property type="evidence" value="ECO:0007669"/>
    <property type="project" value="TreeGrafter"/>
</dbReference>
<dbReference type="GO" id="GO:0015366">
    <property type="term" value="F:malate:proton symporter activity"/>
    <property type="evidence" value="ECO:0007669"/>
    <property type="project" value="TreeGrafter"/>
</dbReference>
<evidence type="ECO:0000313" key="10">
    <source>
        <dbReference type="EMBL" id="NMZ82610.1"/>
    </source>
</evidence>
<evidence type="ECO:0000313" key="11">
    <source>
        <dbReference type="Proteomes" id="UP000548707"/>
    </source>
</evidence>
<feature type="transmembrane region" description="Helical" evidence="9">
    <location>
        <begin position="156"/>
        <end position="174"/>
    </location>
</feature>
<dbReference type="InterPro" id="IPR036458">
    <property type="entry name" value="Na:dicarbo_symporter_sf"/>
</dbReference>
<dbReference type="PANTHER" id="PTHR42865:SF1">
    <property type="entry name" value="AEROBIC C4-DICARBOXYLATE TRANSPORT PROTEIN"/>
    <property type="match status" value="1"/>
</dbReference>
<evidence type="ECO:0000256" key="6">
    <source>
        <dbReference type="ARBA" id="ARBA00022847"/>
    </source>
</evidence>
<dbReference type="Proteomes" id="UP000548707">
    <property type="component" value="Unassembled WGS sequence"/>
</dbReference>
<keyword evidence="5 9" id="KW-0812">Transmembrane</keyword>
<sequence length="433" mass="46193">MSTKEKKPIYKNLTFQVVVAMGLGIALGFLAPELAVKFKMLGDLFLKLIKTAVAPLVFFTVVQGIASAGDIKRVGKVGVRAIIYFEVVSTLALAIGLLWGNLLDIGANMHGAHPNSAATAAANAAVAKAHAPASTMEFIYSIFPDNFVGAFSGGQMLQVLVISVVFGFALLALKPERRNFIEDGLHRISECFFEFINLIMKLAPLGAFGSVAYAVGSNGSAVLMSLANLVLMFYVVVAFFILIILGAICRLSGFSLWRFMKYIKDEILIVLGTASSESVLPRLLQKLEKFGCSKQSVGLVLPTGYAFNLDGTSIYMSLCVLFIANAYGVPLSWDEQLGILAVMLLTSKGAATVNGGSFVVFAATVSAIGVLPVEGLALIFGVYRFMSMANALCNTIGNSVATVVVSRWAGEFSEQTAQVEYERALGRMPNAAL</sequence>
<feature type="transmembrane region" description="Helical" evidence="9">
    <location>
        <begin position="12"/>
        <end position="31"/>
    </location>
</feature>
<evidence type="ECO:0000256" key="5">
    <source>
        <dbReference type="ARBA" id="ARBA00022692"/>
    </source>
</evidence>
<dbReference type="GO" id="GO:0070778">
    <property type="term" value="P:L-aspartate transmembrane transport"/>
    <property type="evidence" value="ECO:0007669"/>
    <property type="project" value="TreeGrafter"/>
</dbReference>
<reference evidence="10 11" key="1">
    <citation type="journal article" date="2020" name="Front. Microbiol.">
        <title>Genetic Organization of the aprX-lipA2 Operon Affects the Proteolytic Potential of Pseudomonas Species in Milk.</title>
        <authorList>
            <person name="Maier C."/>
            <person name="Huptas C."/>
            <person name="von Neubeck M."/>
            <person name="Scherer S."/>
            <person name="Wenning M."/>
            <person name="Lucking G."/>
        </authorList>
    </citation>
    <scope>NUCLEOTIDE SEQUENCE [LARGE SCALE GENOMIC DNA]</scope>
    <source>
        <strain evidence="10 11">WS 5114</strain>
    </source>
</reference>
<feature type="transmembrane region" description="Helical" evidence="9">
    <location>
        <begin position="51"/>
        <end position="69"/>
    </location>
</feature>
<dbReference type="EMBL" id="JAAQXV010000010">
    <property type="protein sequence ID" value="NMZ82610.1"/>
    <property type="molecule type" value="Genomic_DNA"/>
</dbReference>
<evidence type="ECO:0000256" key="7">
    <source>
        <dbReference type="ARBA" id="ARBA00022989"/>
    </source>
</evidence>
<keyword evidence="3" id="KW-1003">Cell membrane</keyword>
<dbReference type="RefSeq" id="WP_169858075.1">
    <property type="nucleotide sequence ID" value="NZ_JAAQXV010000010.1"/>
</dbReference>
<dbReference type="SUPFAM" id="SSF118215">
    <property type="entry name" value="Proton glutamate symport protein"/>
    <property type="match status" value="1"/>
</dbReference>
<dbReference type="AlphaFoldDB" id="A0AB36D382"/>
<keyword evidence="2" id="KW-0813">Transport</keyword>
<keyword evidence="6" id="KW-0769">Symport</keyword>
<evidence type="ECO:0000256" key="9">
    <source>
        <dbReference type="SAM" id="Phobius"/>
    </source>
</evidence>
<dbReference type="Gene3D" id="1.10.3860.10">
    <property type="entry name" value="Sodium:dicarboxylate symporter"/>
    <property type="match status" value="1"/>
</dbReference>
<dbReference type="FunFam" id="1.10.3860.10:FF:000001">
    <property type="entry name" value="C4-dicarboxylate transport protein"/>
    <property type="match status" value="1"/>
</dbReference>
<feature type="transmembrane region" description="Helical" evidence="9">
    <location>
        <begin position="81"/>
        <end position="99"/>
    </location>
</feature>
<proteinExistence type="predicted"/>
<evidence type="ECO:0000256" key="2">
    <source>
        <dbReference type="ARBA" id="ARBA00022448"/>
    </source>
</evidence>
<dbReference type="PANTHER" id="PTHR42865">
    <property type="entry name" value="PROTON/GLUTAMATE-ASPARTATE SYMPORTER"/>
    <property type="match status" value="1"/>
</dbReference>
<name>A0AB36D382_9PSED</name>
<keyword evidence="8 9" id="KW-0472">Membrane</keyword>
<dbReference type="GO" id="GO:0015141">
    <property type="term" value="F:succinate transmembrane transporter activity"/>
    <property type="evidence" value="ECO:0007669"/>
    <property type="project" value="TreeGrafter"/>
</dbReference>
<organism evidence="10 11">
    <name type="scientific">Pseudomonas mandelii</name>
    <dbReference type="NCBI Taxonomy" id="75612"/>
    <lineage>
        <taxon>Bacteria</taxon>
        <taxon>Pseudomonadati</taxon>
        <taxon>Pseudomonadota</taxon>
        <taxon>Gammaproteobacteria</taxon>
        <taxon>Pseudomonadales</taxon>
        <taxon>Pseudomonadaceae</taxon>
        <taxon>Pseudomonas</taxon>
    </lineage>
</organism>
<comment type="subcellular location">
    <subcellularLocation>
        <location evidence="1">Cell membrane</location>
        <topology evidence="1">Multi-pass membrane protein</topology>
    </subcellularLocation>
</comment>